<comment type="caution">
    <text evidence="9">The sequence shown here is derived from an EMBL/GenBank/DDBJ whole genome shotgun (WGS) entry which is preliminary data.</text>
</comment>
<proteinExistence type="inferred from homology"/>
<sequence length="223" mass="24866">MCAHYLGLTIAEINQLVDMLTEQAEGGEDTGVAGVPAHSGDAANLAFAGVGVEAYPKSVVPIIAPTFDTAVGVPELRPGTLQTVESQWGFEQEWTPQPVFNTRIESADKPMWRAPMEHERCVIACRWFYESHRSETVTSERTGRQVKRQYVFRVPGEPVMLIGGVRRGNQFSMITTEANASMEPIHPRMPLIMRQGELDLWLSPDYRALADRSEIALESRPVR</sequence>
<dbReference type="PANTHER" id="PTHR13604:SF0">
    <property type="entry name" value="ABASIC SITE PROCESSING PROTEIN HMCES"/>
    <property type="match status" value="1"/>
</dbReference>
<dbReference type="InterPro" id="IPR003738">
    <property type="entry name" value="SRAP"/>
</dbReference>
<evidence type="ECO:0000256" key="8">
    <source>
        <dbReference type="RuleBase" id="RU364100"/>
    </source>
</evidence>
<evidence type="ECO:0000256" key="6">
    <source>
        <dbReference type="ARBA" id="ARBA00023125"/>
    </source>
</evidence>
<accession>A0A7K1J487</accession>
<dbReference type="EMBL" id="WNLP01000002">
    <property type="protein sequence ID" value="MUH59360.1"/>
    <property type="molecule type" value="Genomic_DNA"/>
</dbReference>
<reference evidence="9 10" key="1">
    <citation type="submission" date="2019-09" db="EMBL/GenBank/DDBJ databases">
        <title>Bifidobacterium canis sp. nov., isolated from the digestive tract of German Shepherd dog puppy.</title>
        <authorList>
            <person name="Bunesova V."/>
        </authorList>
    </citation>
    <scope>NUCLEOTIDE SEQUENCE [LARGE SCALE GENOMIC DNA]</scope>
    <source>
        <strain evidence="9 10">GSD1FS</strain>
    </source>
</reference>
<dbReference type="AlphaFoldDB" id="A0A7K1J487"/>
<keyword evidence="7" id="KW-0456">Lyase</keyword>
<name>A0A7K1J487_9BIFI</name>
<evidence type="ECO:0000256" key="5">
    <source>
        <dbReference type="ARBA" id="ARBA00023124"/>
    </source>
</evidence>
<dbReference type="GO" id="GO:0106300">
    <property type="term" value="P:protein-DNA covalent cross-linking repair"/>
    <property type="evidence" value="ECO:0007669"/>
    <property type="project" value="InterPro"/>
</dbReference>
<protein>
    <recommendedName>
        <fullName evidence="8">Abasic site processing protein</fullName>
        <ecNumber evidence="8">3.4.-.-</ecNumber>
    </recommendedName>
</protein>
<evidence type="ECO:0000256" key="4">
    <source>
        <dbReference type="ARBA" id="ARBA00022801"/>
    </source>
</evidence>
<keyword evidence="6" id="KW-0238">DNA-binding</keyword>
<evidence type="ECO:0000256" key="1">
    <source>
        <dbReference type="ARBA" id="ARBA00008136"/>
    </source>
</evidence>
<dbReference type="GO" id="GO:0008233">
    <property type="term" value="F:peptidase activity"/>
    <property type="evidence" value="ECO:0007669"/>
    <property type="project" value="UniProtKB-KW"/>
</dbReference>
<dbReference type="Proteomes" id="UP000487882">
    <property type="component" value="Unassembled WGS sequence"/>
</dbReference>
<dbReference type="Pfam" id="PF02586">
    <property type="entry name" value="SRAP"/>
    <property type="match status" value="1"/>
</dbReference>
<keyword evidence="5" id="KW-0190">Covalent protein-DNA linkage</keyword>
<dbReference type="GO" id="GO:0016829">
    <property type="term" value="F:lyase activity"/>
    <property type="evidence" value="ECO:0007669"/>
    <property type="project" value="UniProtKB-KW"/>
</dbReference>
<dbReference type="PANTHER" id="PTHR13604">
    <property type="entry name" value="DC12-RELATED"/>
    <property type="match status" value="1"/>
</dbReference>
<dbReference type="RefSeq" id="WP_155588342.1">
    <property type="nucleotide sequence ID" value="NZ_WNLP01000002.1"/>
</dbReference>
<evidence type="ECO:0000313" key="9">
    <source>
        <dbReference type="EMBL" id="MUH59360.1"/>
    </source>
</evidence>
<dbReference type="Gene3D" id="3.90.1680.10">
    <property type="entry name" value="SOS response associated peptidase-like"/>
    <property type="match status" value="1"/>
</dbReference>
<evidence type="ECO:0000256" key="7">
    <source>
        <dbReference type="ARBA" id="ARBA00023239"/>
    </source>
</evidence>
<keyword evidence="3" id="KW-0227">DNA damage</keyword>
<dbReference type="GO" id="GO:0006508">
    <property type="term" value="P:proteolysis"/>
    <property type="evidence" value="ECO:0007669"/>
    <property type="project" value="UniProtKB-KW"/>
</dbReference>
<keyword evidence="2 8" id="KW-0645">Protease</keyword>
<gene>
    <name evidence="9" type="ORF">GSD1FS_0681</name>
</gene>
<evidence type="ECO:0000313" key="10">
    <source>
        <dbReference type="Proteomes" id="UP000487882"/>
    </source>
</evidence>
<comment type="similarity">
    <text evidence="1 8">Belongs to the SOS response-associated peptidase family.</text>
</comment>
<organism evidence="9 10">
    <name type="scientific">Bifidobacterium canis</name>
    <dbReference type="NCBI Taxonomy" id="2610880"/>
    <lineage>
        <taxon>Bacteria</taxon>
        <taxon>Bacillati</taxon>
        <taxon>Actinomycetota</taxon>
        <taxon>Actinomycetes</taxon>
        <taxon>Bifidobacteriales</taxon>
        <taxon>Bifidobacteriaceae</taxon>
        <taxon>Bifidobacterium</taxon>
    </lineage>
</organism>
<evidence type="ECO:0000256" key="2">
    <source>
        <dbReference type="ARBA" id="ARBA00022670"/>
    </source>
</evidence>
<keyword evidence="4 8" id="KW-0378">Hydrolase</keyword>
<dbReference type="SUPFAM" id="SSF143081">
    <property type="entry name" value="BB1717-like"/>
    <property type="match status" value="1"/>
</dbReference>
<dbReference type="GO" id="GO:0003697">
    <property type="term" value="F:single-stranded DNA binding"/>
    <property type="evidence" value="ECO:0007669"/>
    <property type="project" value="InterPro"/>
</dbReference>
<dbReference type="InterPro" id="IPR036590">
    <property type="entry name" value="SRAP-like"/>
</dbReference>
<dbReference type="EC" id="3.4.-.-" evidence="8"/>
<keyword evidence="10" id="KW-1185">Reference proteome</keyword>
<evidence type="ECO:0000256" key="3">
    <source>
        <dbReference type="ARBA" id="ARBA00022763"/>
    </source>
</evidence>